<reference evidence="2 3" key="1">
    <citation type="submission" date="2019-03" db="EMBL/GenBank/DDBJ databases">
        <title>Genome sequence of Thiobacillaceae bacterium LSR1, a sulfur-oxidizing bacterium isolated from freshwater sediment.</title>
        <authorList>
            <person name="Li S."/>
        </authorList>
    </citation>
    <scope>NUCLEOTIDE SEQUENCE [LARGE SCALE GENOMIC DNA]</scope>
    <source>
        <strain evidence="2 3">LSR1</strain>
    </source>
</reference>
<feature type="signal peptide" evidence="1">
    <location>
        <begin position="1"/>
        <end position="29"/>
    </location>
</feature>
<dbReference type="RefSeq" id="WP_131447794.1">
    <property type="nucleotide sequence ID" value="NZ_SJZB01000042.1"/>
</dbReference>
<keyword evidence="3" id="KW-1185">Reference proteome</keyword>
<protein>
    <recommendedName>
        <fullName evidence="4">Lipoprotein</fullName>
    </recommendedName>
</protein>
<organism evidence="2 3">
    <name type="scientific">Parasulfuritortus cantonensis</name>
    <dbReference type="NCBI Taxonomy" id="2528202"/>
    <lineage>
        <taxon>Bacteria</taxon>
        <taxon>Pseudomonadati</taxon>
        <taxon>Pseudomonadota</taxon>
        <taxon>Betaproteobacteria</taxon>
        <taxon>Nitrosomonadales</taxon>
        <taxon>Thiobacillaceae</taxon>
        <taxon>Parasulfuritortus</taxon>
    </lineage>
</organism>
<dbReference type="AlphaFoldDB" id="A0A4R1B818"/>
<evidence type="ECO:0008006" key="4">
    <source>
        <dbReference type="Google" id="ProtNLM"/>
    </source>
</evidence>
<dbReference type="PROSITE" id="PS51257">
    <property type="entry name" value="PROKAR_LIPOPROTEIN"/>
    <property type="match status" value="1"/>
</dbReference>
<proteinExistence type="predicted"/>
<accession>A0A4R1B818</accession>
<evidence type="ECO:0000313" key="3">
    <source>
        <dbReference type="Proteomes" id="UP000295443"/>
    </source>
</evidence>
<dbReference type="EMBL" id="SJZB01000042">
    <property type="protein sequence ID" value="TCJ12898.1"/>
    <property type="molecule type" value="Genomic_DNA"/>
</dbReference>
<dbReference type="Proteomes" id="UP000295443">
    <property type="component" value="Unassembled WGS sequence"/>
</dbReference>
<evidence type="ECO:0000256" key="1">
    <source>
        <dbReference type="SAM" id="SignalP"/>
    </source>
</evidence>
<name>A0A4R1B818_9PROT</name>
<dbReference type="OrthoDB" id="9938911at2"/>
<gene>
    <name evidence="2" type="ORF">EZJ19_11745</name>
</gene>
<sequence>MASRFPFPAAAALAALLLAGCAGTPPAPAPSRPAPGVSHHNQLFDNQYVLDYDVEVHYSSLDNSSCYAFLSGTLTNLSDQTLARSSTVAFKVYHGSDMLFRDYTFLRSNAAPGATVQFNLLQSPLHKKQCPSYDRIEASLNLAILKTAKP</sequence>
<comment type="caution">
    <text evidence="2">The sequence shown here is derived from an EMBL/GenBank/DDBJ whole genome shotgun (WGS) entry which is preliminary data.</text>
</comment>
<evidence type="ECO:0000313" key="2">
    <source>
        <dbReference type="EMBL" id="TCJ12898.1"/>
    </source>
</evidence>
<keyword evidence="1" id="KW-0732">Signal</keyword>
<feature type="chain" id="PRO_5020845365" description="Lipoprotein" evidence="1">
    <location>
        <begin position="30"/>
        <end position="150"/>
    </location>
</feature>